<evidence type="ECO:0000256" key="6">
    <source>
        <dbReference type="RuleBase" id="RU003435"/>
    </source>
</evidence>
<dbReference type="CDD" id="cd09606">
    <property type="entry name" value="M3B_PepF"/>
    <property type="match status" value="1"/>
</dbReference>
<gene>
    <name evidence="8" type="ORF">BAU18_001233</name>
</gene>
<proteinExistence type="inferred from homology"/>
<dbReference type="RefSeq" id="WP_161868370.1">
    <property type="nucleotide sequence ID" value="NZ_MAEI02000001.1"/>
</dbReference>
<keyword evidence="9" id="KW-1185">Reference proteome</keyword>
<reference evidence="8 9" key="2">
    <citation type="submission" date="2024-02" db="EMBL/GenBank/DDBJ databases">
        <title>The Genome Sequence of Enterococcus diestrammenae JM9A.</title>
        <authorList>
            <person name="Earl A."/>
            <person name="Manson A."/>
            <person name="Gilmore M."/>
            <person name="Sanders J."/>
            <person name="Shea T."/>
            <person name="Howe W."/>
            <person name="Livny J."/>
            <person name="Cuomo C."/>
            <person name="Neafsey D."/>
            <person name="Birren B."/>
        </authorList>
    </citation>
    <scope>NUCLEOTIDE SEQUENCE [LARGE SCALE GENOMIC DNA]</scope>
    <source>
        <strain evidence="8 9">JM9A</strain>
    </source>
</reference>
<evidence type="ECO:0000313" key="9">
    <source>
        <dbReference type="Proteomes" id="UP001429357"/>
    </source>
</evidence>
<dbReference type="InterPro" id="IPR001567">
    <property type="entry name" value="Pept_M3A_M3B_dom"/>
</dbReference>
<reference evidence="9" key="1">
    <citation type="submission" date="2016-06" db="EMBL/GenBank/DDBJ databases">
        <title>Four novel species of enterococci isolated from chicken manure.</title>
        <authorList>
            <person name="Van Tyne D."/>
        </authorList>
    </citation>
    <scope>NUCLEOTIDE SEQUENCE [LARGE SCALE GENOMIC DNA]</scope>
    <source>
        <strain evidence="9">JM9A</strain>
    </source>
</reference>
<dbReference type="Pfam" id="PF01432">
    <property type="entry name" value="Peptidase_M3"/>
    <property type="match status" value="1"/>
</dbReference>
<accession>A0ABV0F3C3</accession>
<evidence type="ECO:0000256" key="3">
    <source>
        <dbReference type="ARBA" id="ARBA00022801"/>
    </source>
</evidence>
<organism evidence="8 9">
    <name type="scientific">Enterococcus diestrammenae</name>
    <dbReference type="NCBI Taxonomy" id="1155073"/>
    <lineage>
        <taxon>Bacteria</taxon>
        <taxon>Bacillati</taxon>
        <taxon>Bacillota</taxon>
        <taxon>Bacilli</taxon>
        <taxon>Lactobacillales</taxon>
        <taxon>Enterococcaceae</taxon>
        <taxon>Enterococcus</taxon>
    </lineage>
</organism>
<keyword evidence="3 6" id="KW-0378">Hydrolase</keyword>
<comment type="caution">
    <text evidence="8">The sequence shown here is derived from an EMBL/GenBank/DDBJ whole genome shotgun (WGS) entry which is preliminary data.</text>
</comment>
<dbReference type="InterPro" id="IPR011976">
    <property type="entry name" value="Pept_M3B_oligopep-rel"/>
</dbReference>
<sequence length="566" mass="65779">MNFADYTYTRPDFATYKEAYLASVAQLQQALTLEEAKTAVDQLNHYRSQVDTAMNLASIRYSIDTNDQFYEKEDAWWNDYLPHFESLDFQFYQALLASPVLTELKTIYPATLFLFAESRVKLFDEKLIPLFQKENQLASDYNKLIASAAIEFAGETRNLPQMTPFTQATDRTTRKKAAQATTAFFVENEEKFDAIYDEMVNVRDQIAKGLGFDNYVQFADVKMNRWDYNRPMIETYRKEILEKVVPAAQTLYQRQQTRNQLDQMYNYDLGLVYPSGNAKPQGTPEELVAHAQVMYHELSPETGAFFDFMKEHQLLDLLSKPGKQSGGYCTYIADFQSPFIFANFNGTSGDVDVLTHEAGHAFQCYESRWIKEPEIVFPNFESCEIHSMSMEFIAWPWMEGFFKEQTAKYKFAHLGDALEFLPYGVLVDHFQQAVYENPQWSPAERKACWRKLEKQYCPERDYSEIPDLDRGLFWFRQGHIFQSPFYYIDYTLAQVCAFQFWKRFHVDHDERAWSDYLAICQVGGTKTFLEILDIAHLRSPFEAGALDDTIAAVSEYLAAVPESDLN</sequence>
<dbReference type="EMBL" id="MAEI02000001">
    <property type="protein sequence ID" value="MEO1781646.1"/>
    <property type="molecule type" value="Genomic_DNA"/>
</dbReference>
<name>A0ABV0F3C3_9ENTE</name>
<comment type="similarity">
    <text evidence="6">Belongs to the peptidase M3 family.</text>
</comment>
<evidence type="ECO:0000256" key="4">
    <source>
        <dbReference type="ARBA" id="ARBA00022833"/>
    </source>
</evidence>
<protein>
    <recommendedName>
        <fullName evidence="7">Peptidase M3A/M3B catalytic domain-containing protein</fullName>
    </recommendedName>
</protein>
<dbReference type="Gene3D" id="1.10.1370.30">
    <property type="match status" value="1"/>
</dbReference>
<evidence type="ECO:0000313" key="8">
    <source>
        <dbReference type="EMBL" id="MEO1781646.1"/>
    </source>
</evidence>
<keyword evidence="1 6" id="KW-0645">Protease</keyword>
<dbReference type="NCBIfam" id="TIGR02289">
    <property type="entry name" value="M3_not_pepF"/>
    <property type="match status" value="1"/>
</dbReference>
<evidence type="ECO:0000256" key="2">
    <source>
        <dbReference type="ARBA" id="ARBA00022723"/>
    </source>
</evidence>
<comment type="cofactor">
    <cofactor evidence="6">
        <name>Zn(2+)</name>
        <dbReference type="ChEBI" id="CHEBI:29105"/>
    </cofactor>
    <text evidence="6">Binds 1 zinc ion.</text>
</comment>
<keyword evidence="2 6" id="KW-0479">Metal-binding</keyword>
<evidence type="ECO:0000259" key="7">
    <source>
        <dbReference type="Pfam" id="PF01432"/>
    </source>
</evidence>
<feature type="domain" description="Peptidase M3A/M3B catalytic" evidence="7">
    <location>
        <begin position="166"/>
        <end position="545"/>
    </location>
</feature>
<keyword evidence="4 6" id="KW-0862">Zinc</keyword>
<keyword evidence="5 6" id="KW-0482">Metalloprotease</keyword>
<evidence type="ECO:0000256" key="5">
    <source>
        <dbReference type="ARBA" id="ARBA00023049"/>
    </source>
</evidence>
<evidence type="ECO:0000256" key="1">
    <source>
        <dbReference type="ARBA" id="ARBA00022670"/>
    </source>
</evidence>
<dbReference type="SUPFAM" id="SSF55486">
    <property type="entry name" value="Metalloproteases ('zincins'), catalytic domain"/>
    <property type="match status" value="1"/>
</dbReference>
<dbReference type="Proteomes" id="UP001429357">
    <property type="component" value="Unassembled WGS sequence"/>
</dbReference>